<dbReference type="Gene3D" id="1.10.1370.30">
    <property type="match status" value="1"/>
</dbReference>
<keyword evidence="1 4" id="KW-0121">Carboxypeptidase</keyword>
<comment type="catalytic activity">
    <reaction evidence="1">
        <text>Release of a C-terminal amino acid with broad specificity, except for -Pro.</text>
        <dbReference type="EC" id="3.4.17.19"/>
    </reaction>
</comment>
<organism evidence="4 5">
    <name type="scientific">Candidatus Segetimicrobium genomatis</name>
    <dbReference type="NCBI Taxonomy" id="2569760"/>
    <lineage>
        <taxon>Bacteria</taxon>
        <taxon>Bacillati</taxon>
        <taxon>Candidatus Sysuimicrobiota</taxon>
        <taxon>Candidatus Sysuimicrobiia</taxon>
        <taxon>Candidatus Sysuimicrobiales</taxon>
        <taxon>Candidatus Segetimicrobiaceae</taxon>
        <taxon>Candidatus Segetimicrobium</taxon>
    </lineage>
</organism>
<dbReference type="GO" id="GO:0004181">
    <property type="term" value="F:metallocarboxypeptidase activity"/>
    <property type="evidence" value="ECO:0007669"/>
    <property type="project" value="UniProtKB-UniRule"/>
</dbReference>
<keyword evidence="2" id="KW-0862">Zinc</keyword>
<evidence type="ECO:0000256" key="3">
    <source>
        <dbReference type="PIRSR" id="PIRSR006615-2"/>
    </source>
</evidence>
<dbReference type="GO" id="GO:0006508">
    <property type="term" value="P:proteolysis"/>
    <property type="evidence" value="ECO:0007669"/>
    <property type="project" value="UniProtKB-UniRule"/>
</dbReference>
<dbReference type="PANTHER" id="PTHR34217">
    <property type="entry name" value="METAL-DEPENDENT CARBOXYPEPTIDASE"/>
    <property type="match status" value="1"/>
</dbReference>
<keyword evidence="1 2" id="KW-0479">Metal-binding</keyword>
<dbReference type="PROSITE" id="PS52034">
    <property type="entry name" value="PEPTIDASE_M32"/>
    <property type="match status" value="1"/>
</dbReference>
<dbReference type="PANTHER" id="PTHR34217:SF1">
    <property type="entry name" value="CARBOXYPEPTIDASE 1"/>
    <property type="match status" value="1"/>
</dbReference>
<evidence type="ECO:0000256" key="1">
    <source>
        <dbReference type="PIRNR" id="PIRNR006615"/>
    </source>
</evidence>
<dbReference type="Pfam" id="PF02074">
    <property type="entry name" value="Peptidase_M32"/>
    <property type="match status" value="1"/>
</dbReference>
<comment type="similarity">
    <text evidence="1">Belongs to the peptidase M32 family.</text>
</comment>
<dbReference type="EC" id="3.4.17.19" evidence="1"/>
<comment type="function">
    <text evidence="1">Broad specificity carboxypetidase that releases amino acids sequentially from the C-terminus, including neutral, aromatic, polar and basic residues.</text>
</comment>
<evidence type="ECO:0000256" key="2">
    <source>
        <dbReference type="PIRSR" id="PIRSR006615-1"/>
    </source>
</evidence>
<sequence length="504" mass="56399">MNDLTRLRDHLATIGDLHSAAALLRWDQETYMPPGGAGIRARQLATLSRLAHERFTSPLTGSLLEEAEPLLNRLASDSDDAALLRVTRRDFDRARKLPAEFVAERARAASESTEVWRTARPANDFPAFRPHLARMVEFARRTADYLGYTQHPYDALLDQYEPETTTRDVAALFDRLREVTVPLVRAIAARGEVADARFLDREYAEEPVRGFALSIIRSFGYDTARGRLDTSAHPFSTQFGRDDVRITTRYPRRSLGALFGAFHEAGHAMYSQGSAPSLDGTPLGDGASHGIHESQSRLWENLVGRSRPFWQYAFPGLRQVFPAHLGSVDAELFYRAVNRVRPGLIRVDADEVTYNLHIIFRFELEQALVAGDLDVKDVPETWNAKMAESLGVTPPDDRDGVMQDIHWSLGMIGYFPSYTIGNVASVQFFEAARRAHPGLAEDIRLGRFGGLLGWLRDHVHAHGRKFLPKDLLFRATGGPLTPEPYLRYLREKFGEIYGLGGGGG</sequence>
<evidence type="ECO:0000313" key="4">
    <source>
        <dbReference type="EMBL" id="TMI92037.1"/>
    </source>
</evidence>
<comment type="cofactor">
    <cofactor evidence="2">
        <name>Zn(2+)</name>
        <dbReference type="ChEBI" id="CHEBI:29105"/>
    </cofactor>
    <text evidence="2">Binds 1 zinc ion per subunit.</text>
</comment>
<keyword evidence="1" id="KW-0378">Hydrolase</keyword>
<dbReference type="AlphaFoldDB" id="A0A537K8G0"/>
<accession>A0A537K8G0</accession>
<gene>
    <name evidence="4" type="ORF">E6H00_03155</name>
</gene>
<evidence type="ECO:0000313" key="5">
    <source>
        <dbReference type="Proteomes" id="UP000318509"/>
    </source>
</evidence>
<name>A0A537K8G0_9BACT</name>
<feature type="binding site" evidence="2">
    <location>
        <position position="293"/>
    </location>
    <ligand>
        <name>Zn(2+)</name>
        <dbReference type="ChEBI" id="CHEBI:29105"/>
        <note>catalytic</note>
    </ligand>
</feature>
<keyword evidence="1" id="KW-0482">Metalloprotease</keyword>
<feature type="active site" description="Proton donor/acceptor" evidence="3">
    <location>
        <position position="264"/>
    </location>
</feature>
<dbReference type="Proteomes" id="UP000318509">
    <property type="component" value="Unassembled WGS sequence"/>
</dbReference>
<protein>
    <recommendedName>
        <fullName evidence="1">Metal-dependent carboxypeptidase</fullName>
        <ecNumber evidence="1">3.4.17.19</ecNumber>
    </recommendedName>
</protein>
<dbReference type="SUPFAM" id="SSF55486">
    <property type="entry name" value="Metalloproteases ('zincins'), catalytic domain"/>
    <property type="match status" value="1"/>
</dbReference>
<dbReference type="GO" id="GO:0046872">
    <property type="term" value="F:metal ion binding"/>
    <property type="evidence" value="ECO:0007669"/>
    <property type="project" value="UniProtKB-KW"/>
</dbReference>
<proteinExistence type="inferred from homology"/>
<dbReference type="InterPro" id="IPR001333">
    <property type="entry name" value="Peptidase_M32_Taq"/>
</dbReference>
<dbReference type="EMBL" id="VBAK01000073">
    <property type="protein sequence ID" value="TMI92037.1"/>
    <property type="molecule type" value="Genomic_DNA"/>
</dbReference>
<dbReference type="PIRSF" id="PIRSF006615">
    <property type="entry name" value="Zn_crbxpep_Taq"/>
    <property type="match status" value="1"/>
</dbReference>
<keyword evidence="1" id="KW-0645">Protease</keyword>
<dbReference type="CDD" id="cd06460">
    <property type="entry name" value="M32_Taq"/>
    <property type="match status" value="1"/>
</dbReference>
<comment type="caution">
    <text evidence="4">The sequence shown here is derived from an EMBL/GenBank/DDBJ whole genome shotgun (WGS) entry which is preliminary data.</text>
</comment>
<reference evidence="4 5" key="1">
    <citation type="journal article" date="2019" name="Nat. Microbiol.">
        <title>Mediterranean grassland soil C-N compound turnover is dependent on rainfall and depth, and is mediated by genomically divergent microorganisms.</title>
        <authorList>
            <person name="Diamond S."/>
            <person name="Andeer P.F."/>
            <person name="Li Z."/>
            <person name="Crits-Christoph A."/>
            <person name="Burstein D."/>
            <person name="Anantharaman K."/>
            <person name="Lane K.R."/>
            <person name="Thomas B.C."/>
            <person name="Pan C."/>
            <person name="Northen T.R."/>
            <person name="Banfield J.F."/>
        </authorList>
    </citation>
    <scope>NUCLEOTIDE SEQUENCE [LARGE SCALE GENOMIC DNA]</scope>
    <source>
        <strain evidence="4">NP_3</strain>
    </source>
</reference>
<dbReference type="PRINTS" id="PR00998">
    <property type="entry name" value="CRBOXYPTASET"/>
</dbReference>
<feature type="binding site" evidence="2">
    <location>
        <position position="267"/>
    </location>
    <ligand>
        <name>Zn(2+)</name>
        <dbReference type="ChEBI" id="CHEBI:29105"/>
        <note>catalytic</note>
    </ligand>
</feature>
<feature type="binding site" evidence="2">
    <location>
        <position position="263"/>
    </location>
    <ligand>
        <name>Zn(2+)</name>
        <dbReference type="ChEBI" id="CHEBI:29105"/>
        <note>catalytic</note>
    </ligand>
</feature>